<dbReference type="EMBL" id="JAIZAY010000011">
    <property type="protein sequence ID" value="KAJ8033470.1"/>
    <property type="molecule type" value="Genomic_DNA"/>
</dbReference>
<keyword evidence="3" id="KW-1185">Reference proteome</keyword>
<dbReference type="AlphaFoldDB" id="A0A9Q1BVM2"/>
<dbReference type="Proteomes" id="UP001152320">
    <property type="component" value="Chromosome 11"/>
</dbReference>
<accession>A0A9Q1BVM2</accession>
<evidence type="ECO:0000313" key="3">
    <source>
        <dbReference type="Proteomes" id="UP001152320"/>
    </source>
</evidence>
<reference evidence="2" key="1">
    <citation type="submission" date="2021-10" db="EMBL/GenBank/DDBJ databases">
        <title>Tropical sea cucumber genome reveals ecological adaptation and Cuvierian tubules defense mechanism.</title>
        <authorList>
            <person name="Chen T."/>
        </authorList>
    </citation>
    <scope>NUCLEOTIDE SEQUENCE</scope>
    <source>
        <strain evidence="2">Nanhai2018</strain>
        <tissue evidence="2">Muscle</tissue>
    </source>
</reference>
<proteinExistence type="predicted"/>
<comment type="caution">
    <text evidence="2">The sequence shown here is derived from an EMBL/GenBank/DDBJ whole genome shotgun (WGS) entry which is preliminary data.</text>
</comment>
<evidence type="ECO:0000259" key="1">
    <source>
        <dbReference type="Pfam" id="PF18701"/>
    </source>
</evidence>
<name>A0A9Q1BVM2_HOLLE</name>
<dbReference type="OrthoDB" id="10066424at2759"/>
<organism evidence="2 3">
    <name type="scientific">Holothuria leucospilota</name>
    <name type="common">Black long sea cucumber</name>
    <name type="synonym">Mertensiothuria leucospilota</name>
    <dbReference type="NCBI Taxonomy" id="206669"/>
    <lineage>
        <taxon>Eukaryota</taxon>
        <taxon>Metazoa</taxon>
        <taxon>Echinodermata</taxon>
        <taxon>Eleutherozoa</taxon>
        <taxon>Echinozoa</taxon>
        <taxon>Holothuroidea</taxon>
        <taxon>Aspidochirotacea</taxon>
        <taxon>Aspidochirotida</taxon>
        <taxon>Holothuriidae</taxon>
        <taxon>Holothuria</taxon>
    </lineage>
</organism>
<dbReference type="Pfam" id="PF18701">
    <property type="entry name" value="DUF5641"/>
    <property type="match status" value="1"/>
</dbReference>
<evidence type="ECO:0000313" key="2">
    <source>
        <dbReference type="EMBL" id="KAJ8033470.1"/>
    </source>
</evidence>
<sequence length="413" mass="47738">MDIQISESFFWTDSTIVLQYVRNREKRFHTFVANRIAVIHNGSTPNQWHHVPSTLNPGDDVSRGLSPDELVARARWLHGPQFLWQSREQWPEQPRLENLISDPEIKAKSDESCLVTSQGGKSIIDRLLESRSDWYSLKKDVAWILRFKRHLRHKTLNQVIPELGQPLSVQELEAAEVAVVKYIQQGMKGVTFSASGFNVEKSSAVNKLDPYVSRHGILCVGGRLHNAQLDDRSKHPYILPKEAYVCSLIVKDIHVHSGHAEATVNGRPLTHVSDDVKDLEALTPNHLLLLRSGTDFPPRQADKRDVYSKRRWRQSHYLADIFWRRWVREYLPLLQQRRKWVEPQRNFKVGDIVLVVDDDLPRNRWVLGRVIEVNPGKDEHVRAVKVKTQSSEVIRPIRKLCLLETVENLENSC</sequence>
<dbReference type="PANTHER" id="PTHR47331:SF1">
    <property type="entry name" value="GAG-LIKE PROTEIN"/>
    <property type="match status" value="1"/>
</dbReference>
<feature type="domain" description="DUF5641" evidence="1">
    <location>
        <begin position="310"/>
        <end position="403"/>
    </location>
</feature>
<protein>
    <recommendedName>
        <fullName evidence="1">DUF5641 domain-containing protein</fullName>
    </recommendedName>
</protein>
<dbReference type="PANTHER" id="PTHR47331">
    <property type="entry name" value="PHD-TYPE DOMAIN-CONTAINING PROTEIN"/>
    <property type="match status" value="1"/>
</dbReference>
<gene>
    <name evidence="2" type="ORF">HOLleu_23719</name>
</gene>
<dbReference type="InterPro" id="IPR040676">
    <property type="entry name" value="DUF5641"/>
</dbReference>